<keyword evidence="5" id="KW-0067">ATP-binding</keyword>
<evidence type="ECO:0000256" key="6">
    <source>
        <dbReference type="ARBA" id="ARBA00023117"/>
    </source>
</evidence>
<dbReference type="Pfam" id="PF17862">
    <property type="entry name" value="AAA_lid_3"/>
    <property type="match status" value="1"/>
</dbReference>
<sequence>MNSKKSGGGGGGGRSGGRGGGGGRRPKLGWSMSGAELGRMLGEKGRAGDDSDSDYGKSPRKSMGAGGLGGSAFAGAGMLPTDLAAAAGTPSNLGKMGDAALADADPLGVNMKVTFDEVGGLDDHIHQLKEMTLLPLLYPEVFQRFNVTPPRGVLFHGPPGTGKTLLARALAASCRSDGRQISFFMRKGADCLSKWVGEAERQLRLLFDEARASQPSIIFFDEIDGLAPVRSSKQDQIHASIVSTLLALMDGMDGRGQVVVIGATNRPDAVDPALRRPGRFDKEFYFPLPGLGARERILGIMTRGWKGWGVVPPSSSADQKKIEEVKEVGGDAPEPVVEAVVDEEELEKARENIRGLAKLTKGYGGADLRALCTEAALNAIQRRYPQIYKTQDRLLLAPETIDVGLRDFMISIKKLVPSSARSSSSAATPLPLQFEPLLASAVERARKVVDEVLPREKRLTALEEAEFEDDGSLEKEMLMQSMETLRVYRPRVILHGEPGMGQVYVGAALLHHLEGYHVQSLELGALMGDSARTVEAAIVQLFVEAKRNQPSVVYIPALLGWCAAVSETARSTVRAMLDTLAPTDPVLLLAVLDGPFSDLPKDVRAWFGATRANRVHLTPPELSAREAFFRALMDDVKRPPNAFPDGMKRRKRVLEKLPIAPPLEPRKPTESELALQEEQDKRTALILQSRLLLIVNELKRKFKRFTKRASDEYNHDFNADEAVFEPPAPVPVEVEIVDSVTTINADGDVSMAFGDAEQAGPSTLPDGQQQTEVDSLALGQDQPPQQQQQMQAQLPESPPPPQPQLHDMDLEKISFDLYHGSYLTPTEFFLDILKIVQNAHTRAGDDMERYHRAEALRVAAEVSLSDIDPFTKLECERMAAREKQRKEDRRRRKGKDKEASNGSNSVANGKEPLRRSTRHNGPVPMMIQDPVALERQLKRRRGLDAGEGSISSDGEQAAKRSKVSTDAEGEPGPSTSNGSNLNPNATMPSTPSRNHVRFAGGGDDEFAEMQSMSPLANHRSSQSTRYHQHSLAPPGSIPSLLNGAGAVAGLLPSQQTQPNAMSAMEVGPHPPSGCGGGSFNTSLLNPAPGSIGDHNTPPLTPSRHSMDLGAGVPPPSQQTLLAMPSLQQNVSSLSSTNRGTSSSQPSGPFDSEVGTDSSSNVPAVVSSRPKDDDAQLPDPQTISHAEPKPEPMQIERTPTPPLPDFHVDPSLLEELESSLVSKTDSFTVEQLEQLRATCLGRVWRHRTAWDRDALVRELVDVVEEFVDEVNAMEDD</sequence>
<dbReference type="OrthoDB" id="5421at2759"/>
<feature type="region of interest" description="Disordered" evidence="8">
    <location>
        <begin position="780"/>
        <end position="807"/>
    </location>
</feature>
<dbReference type="Proteomes" id="UP000305067">
    <property type="component" value="Unassembled WGS sequence"/>
</dbReference>
<dbReference type="InterPro" id="IPR003959">
    <property type="entry name" value="ATPase_AAA_core"/>
</dbReference>
<evidence type="ECO:0000256" key="4">
    <source>
        <dbReference type="ARBA" id="ARBA00022801"/>
    </source>
</evidence>
<dbReference type="InterPro" id="IPR003593">
    <property type="entry name" value="AAA+_ATPase"/>
</dbReference>
<evidence type="ECO:0000256" key="2">
    <source>
        <dbReference type="ARBA" id="ARBA00006914"/>
    </source>
</evidence>
<dbReference type="SUPFAM" id="SSF52540">
    <property type="entry name" value="P-loop containing nucleoside triphosphate hydrolases"/>
    <property type="match status" value="2"/>
</dbReference>
<feature type="compositionally biased region" description="Polar residues" evidence="8">
    <location>
        <begin position="973"/>
        <end position="993"/>
    </location>
</feature>
<keyword evidence="3" id="KW-0547">Nucleotide-binding</keyword>
<dbReference type="FunFam" id="3.40.50.300:FF:001218">
    <property type="entry name" value="AAA family ATPase, putative"/>
    <property type="match status" value="1"/>
</dbReference>
<dbReference type="GO" id="GO:0016887">
    <property type="term" value="F:ATP hydrolysis activity"/>
    <property type="evidence" value="ECO:0007669"/>
    <property type="project" value="InterPro"/>
</dbReference>
<reference evidence="10 11" key="1">
    <citation type="journal article" date="2019" name="Nat. Ecol. Evol.">
        <title>Megaphylogeny resolves global patterns of mushroom evolution.</title>
        <authorList>
            <person name="Varga T."/>
            <person name="Krizsan K."/>
            <person name="Foldi C."/>
            <person name="Dima B."/>
            <person name="Sanchez-Garcia M."/>
            <person name="Sanchez-Ramirez S."/>
            <person name="Szollosi G.J."/>
            <person name="Szarkandi J.G."/>
            <person name="Papp V."/>
            <person name="Albert L."/>
            <person name="Andreopoulos W."/>
            <person name="Angelini C."/>
            <person name="Antonin V."/>
            <person name="Barry K.W."/>
            <person name="Bougher N.L."/>
            <person name="Buchanan P."/>
            <person name="Buyck B."/>
            <person name="Bense V."/>
            <person name="Catcheside P."/>
            <person name="Chovatia M."/>
            <person name="Cooper J."/>
            <person name="Damon W."/>
            <person name="Desjardin D."/>
            <person name="Finy P."/>
            <person name="Geml J."/>
            <person name="Haridas S."/>
            <person name="Hughes K."/>
            <person name="Justo A."/>
            <person name="Karasinski D."/>
            <person name="Kautmanova I."/>
            <person name="Kiss B."/>
            <person name="Kocsube S."/>
            <person name="Kotiranta H."/>
            <person name="LaButti K.M."/>
            <person name="Lechner B.E."/>
            <person name="Liimatainen K."/>
            <person name="Lipzen A."/>
            <person name="Lukacs Z."/>
            <person name="Mihaltcheva S."/>
            <person name="Morgado L.N."/>
            <person name="Niskanen T."/>
            <person name="Noordeloos M.E."/>
            <person name="Ohm R.A."/>
            <person name="Ortiz-Santana B."/>
            <person name="Ovrebo C."/>
            <person name="Racz N."/>
            <person name="Riley R."/>
            <person name="Savchenko A."/>
            <person name="Shiryaev A."/>
            <person name="Soop K."/>
            <person name="Spirin V."/>
            <person name="Szebenyi C."/>
            <person name="Tomsovsky M."/>
            <person name="Tulloss R.E."/>
            <person name="Uehling J."/>
            <person name="Grigoriev I.V."/>
            <person name="Vagvolgyi C."/>
            <person name="Papp T."/>
            <person name="Martin F.M."/>
            <person name="Miettinen O."/>
            <person name="Hibbett D.S."/>
            <person name="Nagy L.G."/>
        </authorList>
    </citation>
    <scope>NUCLEOTIDE SEQUENCE [LARGE SCALE GENOMIC DNA]</scope>
    <source>
        <strain evidence="10 11">CBS 309.79</strain>
    </source>
</reference>
<dbReference type="EMBL" id="ML178830">
    <property type="protein sequence ID" value="TFL00165.1"/>
    <property type="molecule type" value="Genomic_DNA"/>
</dbReference>
<dbReference type="GO" id="GO:0006337">
    <property type="term" value="P:nucleosome disassembly"/>
    <property type="evidence" value="ECO:0007669"/>
    <property type="project" value="TreeGrafter"/>
</dbReference>
<dbReference type="InterPro" id="IPR003960">
    <property type="entry name" value="ATPase_AAA_CS"/>
</dbReference>
<feature type="compositionally biased region" description="Low complexity" evidence="8">
    <location>
        <begin position="1040"/>
        <end position="1051"/>
    </location>
</feature>
<dbReference type="Pfam" id="PF00004">
    <property type="entry name" value="AAA"/>
    <property type="match status" value="1"/>
</dbReference>
<comment type="similarity">
    <text evidence="2">Belongs to the AAA ATPase family.</text>
</comment>
<dbReference type="InterPro" id="IPR027417">
    <property type="entry name" value="P-loop_NTPase"/>
</dbReference>
<proteinExistence type="inferred from homology"/>
<feature type="compositionally biased region" description="Low complexity" evidence="8">
    <location>
        <begin position="780"/>
        <end position="795"/>
    </location>
</feature>
<dbReference type="GO" id="GO:0005524">
    <property type="term" value="F:ATP binding"/>
    <property type="evidence" value="ECO:0007669"/>
    <property type="project" value="UniProtKB-KW"/>
</dbReference>
<feature type="region of interest" description="Disordered" evidence="8">
    <location>
        <begin position="1"/>
        <end position="63"/>
    </location>
</feature>
<dbReference type="InterPro" id="IPR036427">
    <property type="entry name" value="Bromodomain-like_sf"/>
</dbReference>
<dbReference type="GO" id="GO:0006334">
    <property type="term" value="P:nucleosome assembly"/>
    <property type="evidence" value="ECO:0007669"/>
    <property type="project" value="TreeGrafter"/>
</dbReference>
<evidence type="ECO:0000259" key="9">
    <source>
        <dbReference type="SMART" id="SM00382"/>
    </source>
</evidence>
<dbReference type="GO" id="GO:0042393">
    <property type="term" value="F:histone binding"/>
    <property type="evidence" value="ECO:0007669"/>
    <property type="project" value="TreeGrafter"/>
</dbReference>
<evidence type="ECO:0000256" key="7">
    <source>
        <dbReference type="ARBA" id="ARBA00023242"/>
    </source>
</evidence>
<keyword evidence="4" id="KW-0378">Hydrolase</keyword>
<accession>A0A5C3QDL3</accession>
<feature type="region of interest" description="Disordered" evidence="8">
    <location>
        <begin position="879"/>
        <end position="929"/>
    </location>
</feature>
<feature type="compositionally biased region" description="Polar residues" evidence="8">
    <location>
        <begin position="1010"/>
        <end position="1025"/>
    </location>
</feature>
<dbReference type="FunFam" id="3.40.50.300:FF:000061">
    <property type="entry name" value="ATPase family, AAA domain-containing 2"/>
    <property type="match status" value="1"/>
</dbReference>
<protein>
    <recommendedName>
        <fullName evidence="9">AAA+ ATPase domain-containing protein</fullName>
    </recommendedName>
</protein>
<dbReference type="PANTHER" id="PTHR23069:SF0">
    <property type="entry name" value="TAT-BINDING HOMOLOG 7"/>
    <property type="match status" value="1"/>
</dbReference>
<dbReference type="Gene3D" id="1.20.920.10">
    <property type="entry name" value="Bromodomain-like"/>
    <property type="match status" value="1"/>
</dbReference>
<dbReference type="PANTHER" id="PTHR23069">
    <property type="entry name" value="AAA DOMAIN-CONTAINING"/>
    <property type="match status" value="1"/>
</dbReference>
<evidence type="ECO:0000256" key="5">
    <source>
        <dbReference type="ARBA" id="ARBA00022840"/>
    </source>
</evidence>
<dbReference type="GO" id="GO:0005634">
    <property type="term" value="C:nucleus"/>
    <property type="evidence" value="ECO:0007669"/>
    <property type="project" value="UniProtKB-SubCell"/>
</dbReference>
<keyword evidence="7" id="KW-0539">Nucleus</keyword>
<feature type="compositionally biased region" description="Low complexity" evidence="8">
    <location>
        <begin position="1131"/>
        <end position="1146"/>
    </location>
</feature>
<dbReference type="PROSITE" id="PS00674">
    <property type="entry name" value="AAA"/>
    <property type="match status" value="1"/>
</dbReference>
<dbReference type="STRING" id="1884261.A0A5C3QDL3"/>
<name>A0A5C3QDL3_9AGAR</name>
<dbReference type="SMART" id="SM00382">
    <property type="entry name" value="AAA"/>
    <property type="match status" value="1"/>
</dbReference>
<organism evidence="10 11">
    <name type="scientific">Pterulicium gracile</name>
    <dbReference type="NCBI Taxonomy" id="1884261"/>
    <lineage>
        <taxon>Eukaryota</taxon>
        <taxon>Fungi</taxon>
        <taxon>Dikarya</taxon>
        <taxon>Basidiomycota</taxon>
        <taxon>Agaricomycotina</taxon>
        <taxon>Agaricomycetes</taxon>
        <taxon>Agaricomycetidae</taxon>
        <taxon>Agaricales</taxon>
        <taxon>Pleurotineae</taxon>
        <taxon>Pterulaceae</taxon>
        <taxon>Pterulicium</taxon>
    </lineage>
</organism>
<feature type="region of interest" description="Disordered" evidence="8">
    <location>
        <begin position="941"/>
        <end position="1202"/>
    </location>
</feature>
<feature type="compositionally biased region" description="Basic and acidic residues" evidence="8">
    <location>
        <begin position="41"/>
        <end position="57"/>
    </location>
</feature>
<dbReference type="GO" id="GO:0045815">
    <property type="term" value="P:transcription initiation-coupled chromatin remodeling"/>
    <property type="evidence" value="ECO:0007669"/>
    <property type="project" value="TreeGrafter"/>
</dbReference>
<keyword evidence="6" id="KW-0103">Bromodomain</keyword>
<feature type="compositionally biased region" description="Gly residues" evidence="8">
    <location>
        <begin position="1"/>
        <end position="23"/>
    </location>
</feature>
<feature type="domain" description="AAA+ ATPase" evidence="9">
    <location>
        <begin position="149"/>
        <end position="290"/>
    </location>
</feature>
<evidence type="ECO:0000256" key="1">
    <source>
        <dbReference type="ARBA" id="ARBA00004123"/>
    </source>
</evidence>
<gene>
    <name evidence="10" type="ORF">BDV98DRAFT_550543</name>
</gene>
<keyword evidence="11" id="KW-1185">Reference proteome</keyword>
<feature type="compositionally biased region" description="Polar residues" evidence="8">
    <location>
        <begin position="1117"/>
        <end position="1130"/>
    </location>
</feature>
<evidence type="ECO:0000313" key="11">
    <source>
        <dbReference type="Proteomes" id="UP000305067"/>
    </source>
</evidence>
<dbReference type="Gene3D" id="1.10.8.60">
    <property type="match status" value="2"/>
</dbReference>
<evidence type="ECO:0000313" key="10">
    <source>
        <dbReference type="EMBL" id="TFL00165.1"/>
    </source>
</evidence>
<dbReference type="InterPro" id="IPR041569">
    <property type="entry name" value="AAA_lid_3"/>
</dbReference>
<evidence type="ECO:0000256" key="3">
    <source>
        <dbReference type="ARBA" id="ARBA00022741"/>
    </source>
</evidence>
<dbReference type="AlphaFoldDB" id="A0A5C3QDL3"/>
<dbReference type="GO" id="GO:0003682">
    <property type="term" value="F:chromatin binding"/>
    <property type="evidence" value="ECO:0007669"/>
    <property type="project" value="TreeGrafter"/>
</dbReference>
<comment type="subcellular location">
    <subcellularLocation>
        <location evidence="1">Nucleus</location>
    </subcellularLocation>
</comment>
<dbReference type="SUPFAM" id="SSF47370">
    <property type="entry name" value="Bromodomain"/>
    <property type="match status" value="1"/>
</dbReference>
<evidence type="ECO:0000256" key="8">
    <source>
        <dbReference type="SAM" id="MobiDB-lite"/>
    </source>
</evidence>
<dbReference type="Gene3D" id="3.40.50.300">
    <property type="entry name" value="P-loop containing nucleotide triphosphate hydrolases"/>
    <property type="match status" value="2"/>
</dbReference>
<dbReference type="InterPro" id="IPR045199">
    <property type="entry name" value="ATAD2-like"/>
</dbReference>